<reference evidence="2 3" key="1">
    <citation type="journal article" date="2018" name="ISME J.">
        <title>Endosymbiont genomes yield clues of tubeworm success.</title>
        <authorList>
            <person name="Li Y."/>
            <person name="Liles M.R."/>
            <person name="Halanych K.M."/>
        </authorList>
    </citation>
    <scope>NUCLEOTIDE SEQUENCE [LARGE SCALE GENOMIC DNA]</scope>
    <source>
        <strain evidence="2">A1464</strain>
    </source>
</reference>
<comment type="caution">
    <text evidence="2">The sequence shown here is derived from an EMBL/GenBank/DDBJ whole genome shotgun (WGS) entry which is preliminary data.</text>
</comment>
<accession>A0A370DN46</accession>
<evidence type="ECO:0000313" key="2">
    <source>
        <dbReference type="EMBL" id="RDH85990.1"/>
    </source>
</evidence>
<proteinExistence type="predicted"/>
<feature type="domain" description="Peptidase M15C" evidence="1">
    <location>
        <begin position="179"/>
        <end position="228"/>
    </location>
</feature>
<dbReference type="Pfam" id="PF13539">
    <property type="entry name" value="Peptidase_M15_4"/>
    <property type="match status" value="1"/>
</dbReference>
<dbReference type="GO" id="GO:0008233">
    <property type="term" value="F:peptidase activity"/>
    <property type="evidence" value="ECO:0007669"/>
    <property type="project" value="InterPro"/>
</dbReference>
<dbReference type="SUPFAM" id="SSF55166">
    <property type="entry name" value="Hedgehog/DD-peptidase"/>
    <property type="match status" value="1"/>
</dbReference>
<dbReference type="CDD" id="cd14845">
    <property type="entry name" value="L-Ala-D-Glu_peptidase_like"/>
    <property type="match status" value="1"/>
</dbReference>
<gene>
    <name evidence="2" type="ORF">DIZ80_00520</name>
</gene>
<organism evidence="2 3">
    <name type="scientific">endosymbiont of Galathealinum brachiosum</name>
    <dbReference type="NCBI Taxonomy" id="2200906"/>
    <lineage>
        <taxon>Bacteria</taxon>
        <taxon>Pseudomonadati</taxon>
        <taxon>Pseudomonadota</taxon>
        <taxon>Gammaproteobacteria</taxon>
        <taxon>sulfur-oxidizing symbionts</taxon>
    </lineage>
</organism>
<evidence type="ECO:0000259" key="1">
    <source>
        <dbReference type="Pfam" id="PF13539"/>
    </source>
</evidence>
<name>A0A370DN46_9GAMM</name>
<dbReference type="AlphaFoldDB" id="A0A370DN46"/>
<dbReference type="Gene3D" id="3.30.1380.10">
    <property type="match status" value="1"/>
</dbReference>
<dbReference type="InterPro" id="IPR039561">
    <property type="entry name" value="Peptidase_M15C"/>
</dbReference>
<sequence>MKGILSSVGKSGKNIREDVHLIQDLLNHKIKRMPGEKRLIVDGLIGPKTIKLITKYQSIVLKMKKPDGRVDSGGKTFKSLYENYKVTPHKLTPKVTMKYWEGDSARWSQDKKLQSLNAQFRTKVKAVVKALKNEGFKPKIFYGWRSVAVQLELYNKKRSKVKFSFHNATLKGGIPNSYAVDIIDSRYAWSDKPETKKFWEALGKAAKDNNLYWGGDWTSFKDWAHVQMHPNSKLKSIKLESKQAESM</sequence>
<evidence type="ECO:0000313" key="3">
    <source>
        <dbReference type="Proteomes" id="UP000254266"/>
    </source>
</evidence>
<dbReference type="InterPro" id="IPR009045">
    <property type="entry name" value="Zn_M74/Hedgehog-like"/>
</dbReference>
<protein>
    <submittedName>
        <fullName evidence="2">Peptidoglycan-binding protein</fullName>
    </submittedName>
</protein>
<dbReference type="EMBL" id="QFXC01000002">
    <property type="protein sequence ID" value="RDH85990.1"/>
    <property type="molecule type" value="Genomic_DNA"/>
</dbReference>
<dbReference type="Proteomes" id="UP000254266">
    <property type="component" value="Unassembled WGS sequence"/>
</dbReference>
<keyword evidence="3" id="KW-1185">Reference proteome</keyword>